<evidence type="ECO:0000313" key="2">
    <source>
        <dbReference type="Proteomes" id="UP000653797"/>
    </source>
</evidence>
<dbReference type="RefSeq" id="WP_191037646.1">
    <property type="nucleotide sequence ID" value="NZ_JACXAA010000001.1"/>
</dbReference>
<dbReference type="AlphaFoldDB" id="A0A927AYD4"/>
<accession>A0A927AYD4</accession>
<name>A0A927AYD4_9BACT</name>
<gene>
    <name evidence="1" type="ORF">IC230_03930</name>
</gene>
<sequence length="380" mass="44233">MTTEPEPYQDRYTRAWHHKLQLDRLESFKDRLQYWIKNVDKFPSGGEIFVNEENTSFTLKLMPKTDDDRRVYHQYIMNYYRTEFIEAGKEVPKFAWQPSEDDKQKGAFIICSLAAMKADLQRRFATAIRKKDLLQQELTSITSSINAAGRIVNNVTPVIAKNIAELRQSLEVNRTYDFLFNNEQDPLVKAVRLAEIWDIVHYEAYLKDILEVWHNGSLPIEFKASDGQNANIISDVLNNSGYTKGDIRNEPFTESEKRQYVRQIIAPLGGLSPQKTRIMPQADFDQLITYTEHLVIVNEVPDEVLPIPSTNISNEHIRYTFYRLHKVLFGTRPKRQSFIDFIHTVFIQFSGTDKKTTRQKFATAPNSYDRDFAGYIGEEP</sequence>
<protein>
    <submittedName>
        <fullName evidence="1">Uncharacterized protein</fullName>
    </submittedName>
</protein>
<organism evidence="1 2">
    <name type="scientific">Spirosoma validum</name>
    <dbReference type="NCBI Taxonomy" id="2771355"/>
    <lineage>
        <taxon>Bacteria</taxon>
        <taxon>Pseudomonadati</taxon>
        <taxon>Bacteroidota</taxon>
        <taxon>Cytophagia</taxon>
        <taxon>Cytophagales</taxon>
        <taxon>Cytophagaceae</taxon>
        <taxon>Spirosoma</taxon>
    </lineage>
</organism>
<reference evidence="1" key="1">
    <citation type="submission" date="2020-09" db="EMBL/GenBank/DDBJ databases">
        <authorList>
            <person name="Kim M.K."/>
        </authorList>
    </citation>
    <scope>NUCLEOTIDE SEQUENCE</scope>
    <source>
        <strain evidence="1">BT704</strain>
    </source>
</reference>
<evidence type="ECO:0000313" key="1">
    <source>
        <dbReference type="EMBL" id="MBD2752028.1"/>
    </source>
</evidence>
<keyword evidence="2" id="KW-1185">Reference proteome</keyword>
<dbReference type="Proteomes" id="UP000653797">
    <property type="component" value="Unassembled WGS sequence"/>
</dbReference>
<comment type="caution">
    <text evidence="1">The sequence shown here is derived from an EMBL/GenBank/DDBJ whole genome shotgun (WGS) entry which is preliminary data.</text>
</comment>
<dbReference type="EMBL" id="JACXAA010000001">
    <property type="protein sequence ID" value="MBD2752028.1"/>
    <property type="molecule type" value="Genomic_DNA"/>
</dbReference>
<proteinExistence type="predicted"/>